<sequence>MSFQNFDSLAGVGLDFTDEVEIATEAAPARRFTVYGGAAPPPPPPPAHLHLLYEMQPDRSSMTTAERALHSNPHVISSRGFDRGMGDAITFQSGIARMNDDIGVGVDGMNSVSERNYSQPNGELVIPASPQMHQHVPASGPFQCGWAGCNFRGRFAQKSSLWRHIQTKHIPHDWHLCAVCRRAFNRRDKVMEHIRTAHGLNRSF</sequence>
<gene>
    <name evidence="3" type="ORF">N7509_004389</name>
</gene>
<keyword evidence="1" id="KW-0862">Zinc</keyword>
<dbReference type="SUPFAM" id="SSF57667">
    <property type="entry name" value="beta-beta-alpha zinc fingers"/>
    <property type="match status" value="1"/>
</dbReference>
<protein>
    <recommendedName>
        <fullName evidence="2">C2H2-type domain-containing protein</fullName>
    </recommendedName>
</protein>
<name>A0A9X0BCD4_9EURO</name>
<organism evidence="3 4">
    <name type="scientific">Penicillium cosmopolitanum</name>
    <dbReference type="NCBI Taxonomy" id="1131564"/>
    <lineage>
        <taxon>Eukaryota</taxon>
        <taxon>Fungi</taxon>
        <taxon>Dikarya</taxon>
        <taxon>Ascomycota</taxon>
        <taxon>Pezizomycotina</taxon>
        <taxon>Eurotiomycetes</taxon>
        <taxon>Eurotiomycetidae</taxon>
        <taxon>Eurotiales</taxon>
        <taxon>Aspergillaceae</taxon>
        <taxon>Penicillium</taxon>
    </lineage>
</organism>
<evidence type="ECO:0000313" key="4">
    <source>
        <dbReference type="Proteomes" id="UP001147747"/>
    </source>
</evidence>
<dbReference type="Gene3D" id="3.30.160.60">
    <property type="entry name" value="Classic Zinc Finger"/>
    <property type="match status" value="1"/>
</dbReference>
<reference evidence="3" key="2">
    <citation type="journal article" date="2023" name="IMA Fungus">
        <title>Comparative genomic study of the Penicillium genus elucidates a diverse pangenome and 15 lateral gene transfer events.</title>
        <authorList>
            <person name="Petersen C."/>
            <person name="Sorensen T."/>
            <person name="Nielsen M.R."/>
            <person name="Sondergaard T.E."/>
            <person name="Sorensen J.L."/>
            <person name="Fitzpatrick D.A."/>
            <person name="Frisvad J.C."/>
            <person name="Nielsen K.L."/>
        </authorList>
    </citation>
    <scope>NUCLEOTIDE SEQUENCE</scope>
    <source>
        <strain evidence="3">IBT 29677</strain>
    </source>
</reference>
<keyword evidence="1" id="KW-0479">Metal-binding</keyword>
<dbReference type="InterPro" id="IPR013087">
    <property type="entry name" value="Znf_C2H2_type"/>
</dbReference>
<keyword evidence="4" id="KW-1185">Reference proteome</keyword>
<dbReference type="PROSITE" id="PS50157">
    <property type="entry name" value="ZINC_FINGER_C2H2_2"/>
    <property type="match status" value="1"/>
</dbReference>
<evidence type="ECO:0000313" key="3">
    <source>
        <dbReference type="EMBL" id="KAJ5404518.1"/>
    </source>
</evidence>
<reference evidence="3" key="1">
    <citation type="submission" date="2022-12" db="EMBL/GenBank/DDBJ databases">
        <authorList>
            <person name="Petersen C."/>
        </authorList>
    </citation>
    <scope>NUCLEOTIDE SEQUENCE</scope>
    <source>
        <strain evidence="3">IBT 29677</strain>
    </source>
</reference>
<dbReference type="RefSeq" id="XP_056491760.1">
    <property type="nucleotide sequence ID" value="XM_056629026.1"/>
</dbReference>
<dbReference type="Proteomes" id="UP001147747">
    <property type="component" value="Unassembled WGS sequence"/>
</dbReference>
<proteinExistence type="predicted"/>
<evidence type="ECO:0000256" key="1">
    <source>
        <dbReference type="PROSITE-ProRule" id="PRU00042"/>
    </source>
</evidence>
<dbReference type="PROSITE" id="PS00028">
    <property type="entry name" value="ZINC_FINGER_C2H2_1"/>
    <property type="match status" value="1"/>
</dbReference>
<dbReference type="EMBL" id="JAPZBU010000005">
    <property type="protein sequence ID" value="KAJ5404518.1"/>
    <property type="molecule type" value="Genomic_DNA"/>
</dbReference>
<evidence type="ECO:0000259" key="2">
    <source>
        <dbReference type="PROSITE" id="PS50157"/>
    </source>
</evidence>
<dbReference type="OrthoDB" id="654211at2759"/>
<dbReference type="AlphaFoldDB" id="A0A9X0BCD4"/>
<keyword evidence="1" id="KW-0863">Zinc-finger</keyword>
<comment type="caution">
    <text evidence="3">The sequence shown here is derived from an EMBL/GenBank/DDBJ whole genome shotgun (WGS) entry which is preliminary data.</text>
</comment>
<accession>A0A9X0BCD4</accession>
<dbReference type="InterPro" id="IPR036236">
    <property type="entry name" value="Znf_C2H2_sf"/>
</dbReference>
<dbReference type="GO" id="GO:0008270">
    <property type="term" value="F:zinc ion binding"/>
    <property type="evidence" value="ECO:0007669"/>
    <property type="project" value="UniProtKB-KW"/>
</dbReference>
<feature type="domain" description="C2H2-type" evidence="2">
    <location>
        <begin position="175"/>
        <end position="203"/>
    </location>
</feature>
<dbReference type="GeneID" id="81368006"/>
<dbReference type="SMART" id="SM00355">
    <property type="entry name" value="ZnF_C2H2"/>
    <property type="match status" value="2"/>
</dbReference>